<evidence type="ECO:0000313" key="1">
    <source>
        <dbReference type="EMBL" id="ADN50486.1"/>
    </source>
</evidence>
<name>E1QQJ1_VULDI</name>
<gene>
    <name evidence="1" type="ordered locus">Vdis_1098</name>
</gene>
<dbReference type="Proteomes" id="UP000006681">
    <property type="component" value="Chromosome"/>
</dbReference>
<dbReference type="HOGENOM" id="CLU_2613831_0_0_2"/>
<reference evidence="2" key="2">
    <citation type="journal article" date="2010" name="Stand. Genomic Sci.">
        <title>Complete genome sequence of Vulcanisaeta distributa type strain (IC-017T).</title>
        <authorList>
            <person name="Mavromatis K."/>
            <person name="Sikorski J."/>
            <person name="Pabst E."/>
            <person name="Teshima H."/>
            <person name="Lapidus A."/>
            <person name="Lucas S."/>
            <person name="Nolan M."/>
            <person name="Glavina Del Rio T."/>
            <person name="Cheng J."/>
            <person name="Bruce D."/>
            <person name="Goodwin L."/>
            <person name="Pitluck S."/>
            <person name="Liolios K."/>
            <person name="Ivanova N."/>
            <person name="Mikhailova N."/>
            <person name="Pati A."/>
            <person name="Chen A."/>
            <person name="Palaniappan K."/>
            <person name="Land M."/>
            <person name="Hauser L."/>
            <person name="Chang Y."/>
            <person name="Jeffries C."/>
            <person name="Rohde M."/>
            <person name="Spring S."/>
            <person name="Goker M."/>
            <person name="Wirth R."/>
            <person name="Woyke T."/>
            <person name="Bristow J."/>
            <person name="Eisen J."/>
            <person name="Markowitz V."/>
            <person name="Hugenholtz P."/>
            <person name="Klenk H."/>
            <person name="Kyrpides N."/>
        </authorList>
    </citation>
    <scope>NUCLEOTIDE SEQUENCE [LARGE SCALE GENOMIC DNA]</scope>
    <source>
        <strain evidence="2">DSM 14429 / JCM 11212 / NBRC 100878 / IC-017</strain>
    </source>
</reference>
<proteinExistence type="predicted"/>
<accession>E1QQJ1</accession>
<dbReference type="RefSeq" id="WP_013336211.1">
    <property type="nucleotide sequence ID" value="NC_014537.1"/>
</dbReference>
<dbReference type="KEGG" id="vdi:Vdis_1098"/>
<dbReference type="EMBL" id="CP002100">
    <property type="protein sequence ID" value="ADN50486.1"/>
    <property type="molecule type" value="Genomic_DNA"/>
</dbReference>
<dbReference type="OrthoDB" id="28028at2157"/>
<dbReference type="eggNOG" id="arCOG13837">
    <property type="taxonomic scope" value="Archaea"/>
</dbReference>
<dbReference type="STRING" id="572478.Vdis_1098"/>
<evidence type="ECO:0008006" key="3">
    <source>
        <dbReference type="Google" id="ProtNLM"/>
    </source>
</evidence>
<reference evidence="1 2" key="1">
    <citation type="journal article" date="2010" name="Stand. Genomic Sci.">
        <title>Complete genome sequence of Vulcanisaeta distributa type strain (IC-017).</title>
        <authorList>
            <person name="Mavromatis K."/>
            <person name="Sikorski J."/>
            <person name="Pabst E."/>
            <person name="Teshima H."/>
            <person name="Lapidus A."/>
            <person name="Lucas S."/>
            <person name="Nolan M."/>
            <person name="Glavina Del Rio T."/>
            <person name="Cheng J.F."/>
            <person name="Bruce D."/>
            <person name="Goodwin L."/>
            <person name="Pitluck S."/>
            <person name="Liolios K."/>
            <person name="Ivanova N."/>
            <person name="Mikhailova N."/>
            <person name="Pati A."/>
            <person name="Chen A."/>
            <person name="Palaniappan K."/>
            <person name="Land M."/>
            <person name="Hauser L."/>
            <person name="Chang Y.J."/>
            <person name="Jeffries C.D."/>
            <person name="Rohde M."/>
            <person name="Spring S."/>
            <person name="Goker M."/>
            <person name="Wirth R."/>
            <person name="Woyke T."/>
            <person name="Bristow J."/>
            <person name="Eisen J.A."/>
            <person name="Markowitz V."/>
            <person name="Hugenholtz P."/>
            <person name="Klenk H.P."/>
            <person name="Kyrpides N.C."/>
        </authorList>
    </citation>
    <scope>NUCLEOTIDE SEQUENCE [LARGE SCALE GENOMIC DNA]</scope>
    <source>
        <strain evidence="2">DSM 14429 / JCM 11212 / NBRC 100878 / IC-017</strain>
    </source>
</reference>
<evidence type="ECO:0000313" key="2">
    <source>
        <dbReference type="Proteomes" id="UP000006681"/>
    </source>
</evidence>
<organism evidence="1 2">
    <name type="scientific">Vulcanisaeta distributa (strain DSM 14429 / JCM 11212 / NBRC 100878 / IC-017)</name>
    <dbReference type="NCBI Taxonomy" id="572478"/>
    <lineage>
        <taxon>Archaea</taxon>
        <taxon>Thermoproteota</taxon>
        <taxon>Thermoprotei</taxon>
        <taxon>Thermoproteales</taxon>
        <taxon>Thermoproteaceae</taxon>
        <taxon>Vulcanisaeta</taxon>
    </lineage>
</organism>
<dbReference type="GeneID" id="9752029"/>
<dbReference type="AlphaFoldDB" id="E1QQJ1"/>
<protein>
    <recommendedName>
        <fullName evidence="3">DUF5678 domain-containing protein</fullName>
    </recommendedName>
</protein>
<sequence>MDRLEDRVKEYVIRYMDPDKFGGKIFVIHDKDIMEFTDLSKARSAAFSMPGISIVIAVPKKDEVDEAFMKFMKLIKGS</sequence>
<keyword evidence="2" id="KW-1185">Reference proteome</keyword>